<dbReference type="InterPro" id="IPR028098">
    <property type="entry name" value="Glyco_trans_4-like_N"/>
</dbReference>
<keyword evidence="1" id="KW-0808">Transferase</keyword>
<evidence type="ECO:0000259" key="3">
    <source>
        <dbReference type="Pfam" id="PF13439"/>
    </source>
</evidence>
<feature type="domain" description="Glycosyl transferase family 1" evidence="2">
    <location>
        <begin position="118"/>
        <end position="267"/>
    </location>
</feature>
<comment type="caution">
    <text evidence="4">The sequence shown here is derived from an EMBL/GenBank/DDBJ whole genome shotgun (WGS) entry which is preliminary data.</text>
</comment>
<dbReference type="AlphaFoldDB" id="X0UNR1"/>
<dbReference type="CDD" id="cd03809">
    <property type="entry name" value="GT4_MtfB-like"/>
    <property type="match status" value="1"/>
</dbReference>
<dbReference type="SUPFAM" id="SSF53756">
    <property type="entry name" value="UDP-Glycosyltransferase/glycogen phosphorylase"/>
    <property type="match status" value="1"/>
</dbReference>
<evidence type="ECO:0000313" key="4">
    <source>
        <dbReference type="EMBL" id="GAF90130.1"/>
    </source>
</evidence>
<dbReference type="Gene3D" id="3.40.50.2000">
    <property type="entry name" value="Glycogen Phosphorylase B"/>
    <property type="match status" value="2"/>
</dbReference>
<dbReference type="GO" id="GO:0016757">
    <property type="term" value="F:glycosyltransferase activity"/>
    <property type="evidence" value="ECO:0007669"/>
    <property type="project" value="InterPro"/>
</dbReference>
<evidence type="ECO:0000259" key="2">
    <source>
        <dbReference type="Pfam" id="PF00534"/>
    </source>
</evidence>
<dbReference type="Pfam" id="PF13439">
    <property type="entry name" value="Glyco_transf_4"/>
    <property type="match status" value="1"/>
</dbReference>
<sequence length="267" mass="30715">YLNGIVSKKVISKRDYDIFHPTYYDPYFLDYISNKPFVLTIYDMIHEVFASYFHCSDRVSEYKKLLALKADKIITISENTKEDIIKFYNISEKKIKVIYLASSFTNYNIDKIKNTNIKHKLPRKYILYVGTRWGYKNFHIFVKAISLLLKSDRNLFIVCVGGGNFDENEKELLASLSIQNRVFQFQISDKGLQALYKNALAFVLPSLYEGFGITVLESFACGCPVICSKTSSLPEVAGDAALYFEPESELSILNSVQKVIYNNNLRN</sequence>
<gene>
    <name evidence="4" type="ORF">S01H1_20834</name>
</gene>
<proteinExistence type="predicted"/>
<organism evidence="4">
    <name type="scientific">marine sediment metagenome</name>
    <dbReference type="NCBI Taxonomy" id="412755"/>
    <lineage>
        <taxon>unclassified sequences</taxon>
        <taxon>metagenomes</taxon>
        <taxon>ecological metagenomes</taxon>
    </lineage>
</organism>
<evidence type="ECO:0000256" key="1">
    <source>
        <dbReference type="ARBA" id="ARBA00022679"/>
    </source>
</evidence>
<dbReference type="EMBL" id="BARS01011456">
    <property type="protein sequence ID" value="GAF90130.1"/>
    <property type="molecule type" value="Genomic_DNA"/>
</dbReference>
<dbReference type="Pfam" id="PF00534">
    <property type="entry name" value="Glycos_transf_1"/>
    <property type="match status" value="1"/>
</dbReference>
<dbReference type="InterPro" id="IPR001296">
    <property type="entry name" value="Glyco_trans_1"/>
</dbReference>
<name>X0UNR1_9ZZZZ</name>
<feature type="non-terminal residue" evidence="4">
    <location>
        <position position="267"/>
    </location>
</feature>
<protein>
    <recommendedName>
        <fullName evidence="5">Glycosyl transferase family 1 domain-containing protein</fullName>
    </recommendedName>
</protein>
<dbReference type="PANTHER" id="PTHR46401:SF2">
    <property type="entry name" value="GLYCOSYLTRANSFERASE WBBK-RELATED"/>
    <property type="match status" value="1"/>
</dbReference>
<feature type="domain" description="Glycosyltransferase subfamily 4-like N-terminal" evidence="3">
    <location>
        <begin position="8"/>
        <end position="99"/>
    </location>
</feature>
<evidence type="ECO:0008006" key="5">
    <source>
        <dbReference type="Google" id="ProtNLM"/>
    </source>
</evidence>
<dbReference type="PANTHER" id="PTHR46401">
    <property type="entry name" value="GLYCOSYLTRANSFERASE WBBK-RELATED"/>
    <property type="match status" value="1"/>
</dbReference>
<accession>X0UNR1</accession>
<reference evidence="4" key="1">
    <citation type="journal article" date="2014" name="Front. Microbiol.">
        <title>High frequency of phylogenetically diverse reductive dehalogenase-homologous genes in deep subseafloor sedimentary metagenomes.</title>
        <authorList>
            <person name="Kawai M."/>
            <person name="Futagami T."/>
            <person name="Toyoda A."/>
            <person name="Takaki Y."/>
            <person name="Nishi S."/>
            <person name="Hori S."/>
            <person name="Arai W."/>
            <person name="Tsubouchi T."/>
            <person name="Morono Y."/>
            <person name="Uchiyama I."/>
            <person name="Ito T."/>
            <person name="Fujiyama A."/>
            <person name="Inagaki F."/>
            <person name="Takami H."/>
        </authorList>
    </citation>
    <scope>NUCLEOTIDE SEQUENCE</scope>
    <source>
        <strain evidence="4">Expedition CK06-06</strain>
    </source>
</reference>
<feature type="non-terminal residue" evidence="4">
    <location>
        <position position="1"/>
    </location>
</feature>